<dbReference type="EMBL" id="PVNS01000004">
    <property type="protein sequence ID" value="PRO66188.1"/>
    <property type="molecule type" value="Genomic_DNA"/>
</dbReference>
<proteinExistence type="predicted"/>
<dbReference type="Proteomes" id="UP000243650">
    <property type="component" value="Unassembled WGS sequence"/>
</dbReference>
<dbReference type="InterPro" id="IPR049644">
    <property type="entry name" value="GvpU-like"/>
</dbReference>
<comment type="caution">
    <text evidence="1">The sequence shown here is derived from an EMBL/GenBank/DDBJ whole genome shotgun (WGS) entry which is preliminary data.</text>
</comment>
<protein>
    <recommendedName>
        <fullName evidence="3">Gas vesicle protein GvpU</fullName>
    </recommendedName>
</protein>
<evidence type="ECO:0008006" key="3">
    <source>
        <dbReference type="Google" id="ProtNLM"/>
    </source>
</evidence>
<evidence type="ECO:0000313" key="2">
    <source>
        <dbReference type="Proteomes" id="UP000243650"/>
    </source>
</evidence>
<evidence type="ECO:0000313" key="1">
    <source>
        <dbReference type="EMBL" id="PRO66188.1"/>
    </source>
</evidence>
<dbReference type="RefSeq" id="WP_105958378.1">
    <property type="nucleotide sequence ID" value="NZ_PVNS01000004.1"/>
</dbReference>
<accession>A0A2P6MIU2</accession>
<keyword evidence="2" id="KW-1185">Reference proteome</keyword>
<dbReference type="OrthoDB" id="2404709at2"/>
<name>A0A2P6MIU2_ALKUR</name>
<sequence length="124" mass="13496">MSEDVLLQRVVSSLNGDDEETPSITLHMQGLLISGEMIGASEYLEHLAEEFEGAPGELLKKAAEDTGAADDADVHFIHLADAQFFDIEGRPLPSDEGVLWRGRIDKVDSFFFGRLSGEGDDDDG</sequence>
<gene>
    <name evidence="1" type="ORF">C6I21_05130</name>
</gene>
<dbReference type="AlphaFoldDB" id="A0A2P6MIU2"/>
<organism evidence="1 2">
    <name type="scientific">Alkalicoccus urumqiensis</name>
    <name type="common">Bacillus urumqiensis</name>
    <dbReference type="NCBI Taxonomy" id="1548213"/>
    <lineage>
        <taxon>Bacteria</taxon>
        <taxon>Bacillati</taxon>
        <taxon>Bacillota</taxon>
        <taxon>Bacilli</taxon>
        <taxon>Bacillales</taxon>
        <taxon>Bacillaceae</taxon>
        <taxon>Alkalicoccus</taxon>
    </lineage>
</organism>
<dbReference type="NCBIfam" id="NF041667">
    <property type="entry name" value="GvpU"/>
    <property type="match status" value="1"/>
</dbReference>
<reference evidence="1 2" key="1">
    <citation type="submission" date="2018-03" db="EMBL/GenBank/DDBJ databases">
        <title>Bacillus urumqiensis sp. nov., a moderately haloalkaliphilic bacterium isolated from a salt lake.</title>
        <authorList>
            <person name="Zhao B."/>
            <person name="Liao Z."/>
        </authorList>
    </citation>
    <scope>NUCLEOTIDE SEQUENCE [LARGE SCALE GENOMIC DNA]</scope>
    <source>
        <strain evidence="1 2">BZ-SZ-XJ18</strain>
    </source>
</reference>